<evidence type="ECO:0000256" key="1">
    <source>
        <dbReference type="SAM" id="Phobius"/>
    </source>
</evidence>
<accession>A0A7X0VVV4</accession>
<feature type="transmembrane region" description="Helical" evidence="1">
    <location>
        <begin position="7"/>
        <end position="30"/>
    </location>
</feature>
<organism evidence="2 3">
    <name type="scientific">Cohnella zeiphila</name>
    <dbReference type="NCBI Taxonomy" id="2761120"/>
    <lineage>
        <taxon>Bacteria</taxon>
        <taxon>Bacillati</taxon>
        <taxon>Bacillota</taxon>
        <taxon>Bacilli</taxon>
        <taxon>Bacillales</taxon>
        <taxon>Paenibacillaceae</taxon>
        <taxon>Cohnella</taxon>
    </lineage>
</organism>
<sequence length="154" mass="16606">MKLKAFAACLYIGMIYFLSAHWAGLHPLFFPTLGAFAYLFVARSATAAEMGRALFGAAVCSAIGTALSHLHPSTLFFVVNAMLAIWLIHRWKWNAPPIMGVAFLPFFSKPDSYWLTPAFATAAIAGLTLVLLAAAAVAKLKALRSFLPTQASLD</sequence>
<evidence type="ECO:0000313" key="2">
    <source>
        <dbReference type="EMBL" id="MBB6731767.1"/>
    </source>
</evidence>
<comment type="caution">
    <text evidence="2">The sequence shown here is derived from an EMBL/GenBank/DDBJ whole genome shotgun (WGS) entry which is preliminary data.</text>
</comment>
<gene>
    <name evidence="2" type="ORF">H7C18_12670</name>
</gene>
<evidence type="ECO:0000313" key="3">
    <source>
        <dbReference type="Proteomes" id="UP000564644"/>
    </source>
</evidence>
<feature type="transmembrane region" description="Helical" evidence="1">
    <location>
        <begin position="113"/>
        <end position="138"/>
    </location>
</feature>
<reference evidence="2 3" key="1">
    <citation type="submission" date="2020-08" db="EMBL/GenBank/DDBJ databases">
        <title>Cohnella phylogeny.</title>
        <authorList>
            <person name="Dunlap C."/>
        </authorList>
    </citation>
    <scope>NUCLEOTIDE SEQUENCE [LARGE SCALE GENOMIC DNA]</scope>
    <source>
        <strain evidence="2 3">CBP 2801</strain>
    </source>
</reference>
<dbReference type="RefSeq" id="WP_185129439.1">
    <property type="nucleotide sequence ID" value="NZ_JACJVO010000015.1"/>
</dbReference>
<name>A0A7X0VVV4_9BACL</name>
<dbReference type="AlphaFoldDB" id="A0A7X0VVV4"/>
<feature type="transmembrane region" description="Helical" evidence="1">
    <location>
        <begin position="74"/>
        <end position="93"/>
    </location>
</feature>
<protein>
    <submittedName>
        <fullName evidence="2">HPP family protein</fullName>
    </submittedName>
</protein>
<proteinExistence type="predicted"/>
<keyword evidence="3" id="KW-1185">Reference proteome</keyword>
<keyword evidence="1" id="KW-1133">Transmembrane helix</keyword>
<keyword evidence="1" id="KW-0472">Membrane</keyword>
<dbReference type="EMBL" id="JACJVO010000015">
    <property type="protein sequence ID" value="MBB6731767.1"/>
    <property type="molecule type" value="Genomic_DNA"/>
</dbReference>
<dbReference type="Proteomes" id="UP000564644">
    <property type="component" value="Unassembled WGS sequence"/>
</dbReference>
<keyword evidence="1" id="KW-0812">Transmembrane</keyword>